<evidence type="ECO:0000256" key="2">
    <source>
        <dbReference type="ARBA" id="ARBA00006479"/>
    </source>
</evidence>
<dbReference type="Gene3D" id="3.30.420.40">
    <property type="match status" value="2"/>
</dbReference>
<evidence type="ECO:0000313" key="8">
    <source>
        <dbReference type="Proteomes" id="UP000277896"/>
    </source>
</evidence>
<sequence>MIINKHVMRSTNEKQVLQQVINEGPISRSQISRNLSLNKVTVSDIYNQLLRTQFIKEIGCGVSTKNGGRKPVMAELNVNYGFVASIDMSADAVKLMYSRLNGKILHFQSFKTSDMTLTDVIDLIEDQLRNVDDYGTIHGLMGVAIALDGIIYENKILKTPIKGLTHFDLAKYLRDKLRIPVVLEKKANLTAVFERDFHDNEIFDNVVSVVVRDQIHAGIVADSRLYSGHEGEAGEVGTALLEDRHVEDHLASVNDYASETALWARLKAIKQVDRLDLTTVKHDYINHNPEVTKVFDDFVYYLSKVIANVSTAFAPDVVVLNTTVLEILPQLLTNIRENTGKLTSPSRQVPIIATKNVQSAALLGGASVIIHQALGLESLKMQFS</sequence>
<evidence type="ECO:0000256" key="3">
    <source>
        <dbReference type="ARBA" id="ARBA00022629"/>
    </source>
</evidence>
<organism evidence="6 9">
    <name type="scientific">Lactiplantibacillus paraplantarum</name>
    <dbReference type="NCBI Taxonomy" id="60520"/>
    <lineage>
        <taxon>Bacteria</taxon>
        <taxon>Bacillati</taxon>
        <taxon>Bacillota</taxon>
        <taxon>Bacilli</taxon>
        <taxon>Lactobacillales</taxon>
        <taxon>Lactobacillaceae</taxon>
        <taxon>Lactiplantibacillus</taxon>
    </lineage>
</organism>
<dbReference type="EMBL" id="CP032744">
    <property type="protein sequence ID" value="AYJ39784.1"/>
    <property type="molecule type" value="Genomic_DNA"/>
</dbReference>
<dbReference type="InterPro" id="IPR043129">
    <property type="entry name" value="ATPase_NBD"/>
</dbReference>
<dbReference type="PANTHER" id="PTHR18964">
    <property type="entry name" value="ROK (REPRESSOR, ORF, KINASE) FAMILY"/>
    <property type="match status" value="1"/>
</dbReference>
<comment type="function">
    <text evidence="1">Transcriptional repressor of xylose-utilizing enzymes.</text>
</comment>
<evidence type="ECO:0000256" key="1">
    <source>
        <dbReference type="ARBA" id="ARBA00002486"/>
    </source>
</evidence>
<keyword evidence="3" id="KW-0859">Xylose metabolism</keyword>
<comment type="similarity">
    <text evidence="2">Belongs to the ROK (NagC/XylR) family.</text>
</comment>
<dbReference type="eggNOG" id="COG1940">
    <property type="taxonomic scope" value="Bacteria"/>
</dbReference>
<evidence type="ECO:0000313" key="5">
    <source>
        <dbReference type="EMBL" id="GBF02747.1"/>
    </source>
</evidence>
<gene>
    <name evidence="5" type="primary">xylR</name>
    <name evidence="6" type="ORF">EUZ87_13300</name>
    <name evidence="4" type="ORF">LP667_13770</name>
    <name evidence="5" type="ORF">LPPLD21_02297</name>
</gene>
<dbReference type="InterPro" id="IPR000600">
    <property type="entry name" value="ROK"/>
</dbReference>
<name>A0A098R725_9LACO</name>
<evidence type="ECO:0000313" key="4">
    <source>
        <dbReference type="EMBL" id="AYJ39784.1"/>
    </source>
</evidence>
<dbReference type="Proteomes" id="UP000236162">
    <property type="component" value="Unassembled WGS sequence"/>
</dbReference>
<evidence type="ECO:0000313" key="6">
    <source>
        <dbReference type="EMBL" id="TBX38673.1"/>
    </source>
</evidence>
<dbReference type="PANTHER" id="PTHR18964:SF149">
    <property type="entry name" value="BIFUNCTIONAL UDP-N-ACETYLGLUCOSAMINE 2-EPIMERASE_N-ACETYLMANNOSAMINE KINASE"/>
    <property type="match status" value="1"/>
</dbReference>
<reference evidence="6 9" key="3">
    <citation type="submission" date="2019-01" db="EMBL/GenBank/DDBJ databases">
        <title>Draft genome sequence of Lactobacillus paraplantarum OSY-TC318, a Producer of the novel lantibiotic Paraplantaracin TC318.</title>
        <authorList>
            <person name="Hussein W.E."/>
            <person name="Huang E."/>
            <person name="Yousef A.E."/>
        </authorList>
    </citation>
    <scope>NUCLEOTIDE SEQUENCE [LARGE SCALE GENOMIC DNA]</scope>
    <source>
        <strain evidence="6 9">OSY-TC318</strain>
    </source>
</reference>
<dbReference type="KEGG" id="lpx:ASU28_12725"/>
<dbReference type="SUPFAM" id="SSF53067">
    <property type="entry name" value="Actin-like ATPase domain"/>
    <property type="match status" value="1"/>
</dbReference>
<dbReference type="Proteomes" id="UP000277896">
    <property type="component" value="Chromosome"/>
</dbReference>
<dbReference type="EMBL" id="SEHH01000109">
    <property type="protein sequence ID" value="TBX38673.1"/>
    <property type="molecule type" value="Genomic_DNA"/>
</dbReference>
<keyword evidence="7" id="KW-1185">Reference proteome</keyword>
<evidence type="ECO:0000313" key="9">
    <source>
        <dbReference type="Proteomes" id="UP000292648"/>
    </source>
</evidence>
<protein>
    <submittedName>
        <fullName evidence="6">ROK family protein</fullName>
    </submittedName>
    <submittedName>
        <fullName evidence="5">Xylose repressor</fullName>
    </submittedName>
</protein>
<dbReference type="SUPFAM" id="SSF46785">
    <property type="entry name" value="Winged helix' DNA-binding domain"/>
    <property type="match status" value="1"/>
</dbReference>
<dbReference type="EMBL" id="BDOR01000014">
    <property type="protein sequence ID" value="GBF02747.1"/>
    <property type="molecule type" value="Genomic_DNA"/>
</dbReference>
<reference evidence="5 7" key="1">
    <citation type="submission" date="2017-04" db="EMBL/GenBank/DDBJ databases">
        <title>In vitro and in silico characterization of Lactobacillus paraplantarum D2-1, a starter culture for soymilk fermentation.</title>
        <authorList>
            <person name="Endo A."/>
            <person name="Sasaki F."/>
            <person name="Maeno S."/>
            <person name="Kanesaki Y."/>
            <person name="Kubota E."/>
            <person name="Torres G.A."/>
            <person name="Tomita S."/>
            <person name="Nakagawa J."/>
        </authorList>
    </citation>
    <scope>NUCLEOTIDE SEQUENCE [LARGE SCALE GENOMIC DNA]</scope>
    <source>
        <strain evidence="5 7">D2-1</strain>
    </source>
</reference>
<accession>A0A098R725</accession>
<dbReference type="Pfam" id="PF00480">
    <property type="entry name" value="ROK"/>
    <property type="match status" value="1"/>
</dbReference>
<keyword evidence="3" id="KW-0119">Carbohydrate metabolism</keyword>
<evidence type="ECO:0000313" key="7">
    <source>
        <dbReference type="Proteomes" id="UP000236162"/>
    </source>
</evidence>
<dbReference type="Proteomes" id="UP000292648">
    <property type="component" value="Unassembled WGS sequence"/>
</dbReference>
<dbReference type="RefSeq" id="WP_033609389.1">
    <property type="nucleotide sequence ID" value="NZ_AVAI01000097.1"/>
</dbReference>
<dbReference type="Gene3D" id="1.10.10.10">
    <property type="entry name" value="Winged helix-like DNA-binding domain superfamily/Winged helix DNA-binding domain"/>
    <property type="match status" value="1"/>
</dbReference>
<dbReference type="InterPro" id="IPR036388">
    <property type="entry name" value="WH-like_DNA-bd_sf"/>
</dbReference>
<dbReference type="AlphaFoldDB" id="A0A098R725"/>
<dbReference type="GeneID" id="79808511"/>
<dbReference type="InterPro" id="IPR036390">
    <property type="entry name" value="WH_DNA-bd_sf"/>
</dbReference>
<dbReference type="GO" id="GO:0042732">
    <property type="term" value="P:D-xylose metabolic process"/>
    <property type="evidence" value="ECO:0007669"/>
    <property type="project" value="UniProtKB-KW"/>
</dbReference>
<dbReference type="HOGENOM" id="CLU_036604_13_1_9"/>
<reference evidence="4 8" key="2">
    <citation type="submission" date="2018-10" db="EMBL/GenBank/DDBJ databases">
        <title>Genome seuquencing of Lactobacillus species.</title>
        <authorList>
            <person name="Baek C."/>
            <person name="Yi H."/>
        </authorList>
    </citation>
    <scope>NUCLEOTIDE SEQUENCE [LARGE SCALE GENOMIC DNA]</scope>
    <source>
        <strain evidence="4 8">DSM 10667</strain>
    </source>
</reference>
<proteinExistence type="inferred from homology"/>